<proteinExistence type="predicted"/>
<keyword evidence="3" id="KW-1185">Reference proteome</keyword>
<dbReference type="RefSeq" id="WP_242382868.1">
    <property type="nucleotide sequence ID" value="NZ_JAKRKC020000002.1"/>
</dbReference>
<evidence type="ECO:0000256" key="1">
    <source>
        <dbReference type="SAM" id="SignalP"/>
    </source>
</evidence>
<keyword evidence="1" id="KW-0732">Signal</keyword>
<gene>
    <name evidence="2" type="ORF">MF672_041590</name>
</gene>
<reference evidence="2 3" key="1">
    <citation type="submission" date="2022-04" db="EMBL/GenBank/DDBJ databases">
        <title>Genome draft of Actinomadura sp. ATCC 31491.</title>
        <authorList>
            <person name="Shi X."/>
            <person name="Du Y."/>
        </authorList>
    </citation>
    <scope>NUCLEOTIDE SEQUENCE [LARGE SCALE GENOMIC DNA]</scope>
    <source>
        <strain evidence="2 3">ATCC 31491</strain>
    </source>
</reference>
<accession>A0ABT0G6L7</accession>
<dbReference type="Proteomes" id="UP001317259">
    <property type="component" value="Unassembled WGS sequence"/>
</dbReference>
<feature type="signal peptide" evidence="1">
    <location>
        <begin position="1"/>
        <end position="45"/>
    </location>
</feature>
<evidence type="ECO:0000313" key="2">
    <source>
        <dbReference type="EMBL" id="MCK2220249.1"/>
    </source>
</evidence>
<organism evidence="2 3">
    <name type="scientific">Actinomadura luzonensis</name>
    <dbReference type="NCBI Taxonomy" id="2805427"/>
    <lineage>
        <taxon>Bacteria</taxon>
        <taxon>Bacillati</taxon>
        <taxon>Actinomycetota</taxon>
        <taxon>Actinomycetes</taxon>
        <taxon>Streptosporangiales</taxon>
        <taxon>Thermomonosporaceae</taxon>
        <taxon>Actinomadura</taxon>
    </lineage>
</organism>
<name>A0ABT0G6L7_9ACTN</name>
<protein>
    <submittedName>
        <fullName evidence="2">Uncharacterized protein</fullName>
    </submittedName>
</protein>
<dbReference type="EMBL" id="JAKRKC020000002">
    <property type="protein sequence ID" value="MCK2220249.1"/>
    <property type="molecule type" value="Genomic_DNA"/>
</dbReference>
<comment type="caution">
    <text evidence="2">The sequence shown here is derived from an EMBL/GenBank/DDBJ whole genome shotgun (WGS) entry which is preliminary data.</text>
</comment>
<evidence type="ECO:0000313" key="3">
    <source>
        <dbReference type="Proteomes" id="UP001317259"/>
    </source>
</evidence>
<feature type="chain" id="PRO_5046231013" evidence="1">
    <location>
        <begin position="46"/>
        <end position="120"/>
    </location>
</feature>
<sequence length="120" mass="12760">MNAPTTPRRPARTARAAFAATALTAGLTAALGLAALATAAAPAQAAGQPGLDRLHAYCQSLGHLNSVAQDPKSVWSWRCVGVDGTMHGINMHDACRWHHGPGLAHAQFHDERNAFSWYCY</sequence>